<gene>
    <name evidence="1" type="ORF">VLY81_03755</name>
</gene>
<dbReference type="EMBL" id="CP141614">
    <property type="protein sequence ID" value="WRP15291.1"/>
    <property type="molecule type" value="Genomic_DNA"/>
</dbReference>
<evidence type="ECO:0000313" key="1">
    <source>
        <dbReference type="EMBL" id="WRP15291.1"/>
    </source>
</evidence>
<reference evidence="2" key="1">
    <citation type="submission" date="2023-12" db="EMBL/GenBank/DDBJ databases">
        <title>Novel isolates from deep terrestrial aquifers shed light on the physiology and ecology of the class Limnochordia.</title>
        <authorList>
            <person name="Karnachuk O.V."/>
            <person name="Lukina A.P."/>
            <person name="Avakyan M.R."/>
            <person name="Kadnikov V."/>
            <person name="Begmatov S."/>
            <person name="Beletsky A.V."/>
            <person name="Mardanov A.V."/>
            <person name="Ravin N.V."/>
        </authorList>
    </citation>
    <scope>NUCLEOTIDE SEQUENCE [LARGE SCALE GENOMIC DNA]</scope>
    <source>
        <strain evidence="2">LN</strain>
    </source>
</reference>
<dbReference type="Proteomes" id="UP001333102">
    <property type="component" value="Chromosome"/>
</dbReference>
<sequence length="393" mass="42565">MGSVTVLAARMVAAQALARRALARWEARAQSIPDPEARRQALGSLRHKAFHSLGAAVYAAAVPGPHFARMVEFCVAYQTLSDYLDSLVDRGRPLDGRHRRRLHQAMVVALQGGAPANGLAETPWDDGGYLVRLVTTCQRVLAAMGVDEASRAPARHLALAYARMQARKHAEPGSRRRLTARWATRLGQATGRLPPAAGMAWWEIAAAAGSTLGIFALVAAGSRRLPSEDLEATLTAYFPWIQAWHILLDYAIDEAEDREGGELNFAACYPRPPVALERLAGVFRRAREAALVLWEPSFHRLVVAGMGALYLTDPKAAHLGALLERLQVMEPWVAVLRPILRWWHVRHPAPAQVAAFHPVRPPTPARATPGTARARAAGAVALADETAGSNPSG</sequence>
<organism evidence="1 2">
    <name type="scientific">Geochorda subterranea</name>
    <dbReference type="NCBI Taxonomy" id="3109564"/>
    <lineage>
        <taxon>Bacteria</taxon>
        <taxon>Bacillati</taxon>
        <taxon>Bacillota</taxon>
        <taxon>Limnochordia</taxon>
        <taxon>Limnochordales</taxon>
        <taxon>Geochordaceae</taxon>
        <taxon>Geochorda</taxon>
    </lineage>
</organism>
<evidence type="ECO:0000313" key="2">
    <source>
        <dbReference type="Proteomes" id="UP001333102"/>
    </source>
</evidence>
<dbReference type="InterPro" id="IPR019712">
    <property type="entry name" value="YtpB-like"/>
</dbReference>
<protein>
    <submittedName>
        <fullName evidence="1">DUF2600 family protein</fullName>
    </submittedName>
</protein>
<name>A0ABZ1BRR9_9FIRM</name>
<dbReference type="Pfam" id="PF10776">
    <property type="entry name" value="DUF2600"/>
    <property type="match status" value="1"/>
</dbReference>
<accession>A0ABZ1BRR9</accession>
<dbReference type="RefSeq" id="WP_324669691.1">
    <property type="nucleotide sequence ID" value="NZ_CP141614.1"/>
</dbReference>
<keyword evidence="2" id="KW-1185">Reference proteome</keyword>
<proteinExistence type="predicted"/>